<evidence type="ECO:0000313" key="1">
    <source>
        <dbReference type="EMBL" id="RUT03409.1"/>
    </source>
</evidence>
<dbReference type="AlphaFoldDB" id="A0A433VBL5"/>
<dbReference type="Gene3D" id="2.30.110.10">
    <property type="entry name" value="Electron Transport, Fmn-binding Protein, Chain A"/>
    <property type="match status" value="1"/>
</dbReference>
<reference evidence="1" key="2">
    <citation type="journal article" date="2019" name="Genome Biol. Evol.">
        <title>Day and night: Metabolic profiles and evolutionary relationships of six axenic non-marine cyanobacteria.</title>
        <authorList>
            <person name="Will S.E."/>
            <person name="Henke P."/>
            <person name="Boedeker C."/>
            <person name="Huang S."/>
            <person name="Brinkmann H."/>
            <person name="Rohde M."/>
            <person name="Jarek M."/>
            <person name="Friedl T."/>
            <person name="Seufert S."/>
            <person name="Schumacher M."/>
            <person name="Overmann J."/>
            <person name="Neumann-Schaal M."/>
            <person name="Petersen J."/>
        </authorList>
    </citation>
    <scope>NUCLEOTIDE SEQUENCE [LARGE SCALE GENOMIC DNA]</scope>
    <source>
        <strain evidence="1">PCC 7102</strain>
    </source>
</reference>
<protein>
    <recommendedName>
        <fullName evidence="3">Flavin-nucleotide-binding protein</fullName>
    </recommendedName>
</protein>
<keyword evidence="2" id="KW-1185">Reference proteome</keyword>
<dbReference type="EMBL" id="RSCL01000013">
    <property type="protein sequence ID" value="RUT03409.1"/>
    <property type="molecule type" value="Genomic_DNA"/>
</dbReference>
<gene>
    <name evidence="1" type="ORF">DSM106972_050480</name>
</gene>
<accession>A0A433VBL5</accession>
<dbReference type="Pfam" id="PF12900">
    <property type="entry name" value="Pyridox_ox_2"/>
    <property type="match status" value="1"/>
</dbReference>
<dbReference type="Proteomes" id="UP000271624">
    <property type="component" value="Unassembled WGS sequence"/>
</dbReference>
<dbReference type="PANTHER" id="PTHR34071">
    <property type="entry name" value="5-NITROIMIDAZOLE ANTIBIOTICS RESISTANCE PROTEIN, NIMA-FAMILY-RELATED PROTEIN-RELATED"/>
    <property type="match status" value="1"/>
</dbReference>
<dbReference type="InterPro" id="IPR024747">
    <property type="entry name" value="Pyridox_Oxase-rel"/>
</dbReference>
<sequence>MNNHENQTNQEKLIPTQRSQVKRLPQRADYELQTIYNILDEGLICYVGFVVNNQPFVIPTAYGRINDKLYIHGSPASRMLRSLVGAIEVCVTVTLLDGLVLARSAFHHSMNYRSVVIFGKAEIVGAESEKLEALQAFTEHVVPGRWNEVRQPTRQELQGTLVLSLPITEASAKVRTGAPNDDEADYNLPVWAGVLPLQLDVGKAVADSRLPENIEMPAYVKNYSR</sequence>
<dbReference type="OrthoDB" id="116031at2"/>
<dbReference type="InterPro" id="IPR012349">
    <property type="entry name" value="Split_barrel_FMN-bd"/>
</dbReference>
<dbReference type="SUPFAM" id="SSF50475">
    <property type="entry name" value="FMN-binding split barrel"/>
    <property type="match status" value="1"/>
</dbReference>
<dbReference type="PANTHER" id="PTHR34071:SF2">
    <property type="entry name" value="FLAVIN-NUCLEOTIDE-BINDING PROTEIN"/>
    <property type="match status" value="1"/>
</dbReference>
<organism evidence="1 2">
    <name type="scientific">Dulcicalothrix desertica PCC 7102</name>
    <dbReference type="NCBI Taxonomy" id="232991"/>
    <lineage>
        <taxon>Bacteria</taxon>
        <taxon>Bacillati</taxon>
        <taxon>Cyanobacteriota</taxon>
        <taxon>Cyanophyceae</taxon>
        <taxon>Nostocales</taxon>
        <taxon>Calotrichaceae</taxon>
        <taxon>Dulcicalothrix</taxon>
    </lineage>
</organism>
<dbReference type="RefSeq" id="WP_127083384.1">
    <property type="nucleotide sequence ID" value="NZ_RSCL01000013.1"/>
</dbReference>
<proteinExistence type="predicted"/>
<evidence type="ECO:0008006" key="3">
    <source>
        <dbReference type="Google" id="ProtNLM"/>
    </source>
</evidence>
<reference evidence="1" key="1">
    <citation type="submission" date="2018-12" db="EMBL/GenBank/DDBJ databases">
        <authorList>
            <person name="Will S."/>
            <person name="Neumann-Schaal M."/>
            <person name="Henke P."/>
        </authorList>
    </citation>
    <scope>NUCLEOTIDE SEQUENCE</scope>
    <source>
        <strain evidence="1">PCC 7102</strain>
    </source>
</reference>
<comment type="caution">
    <text evidence="1">The sequence shown here is derived from an EMBL/GenBank/DDBJ whole genome shotgun (WGS) entry which is preliminary data.</text>
</comment>
<evidence type="ECO:0000313" key="2">
    <source>
        <dbReference type="Proteomes" id="UP000271624"/>
    </source>
</evidence>
<name>A0A433VBL5_9CYAN</name>